<accession>A0A3P6EG59</accession>
<sequence length="172" mass="19510">MRREGRQHGIVRTYRILPPPPLNPRLVNSATPSTSSAVFTKSPSKPTRANRRIWYGQVHWLRSNDMASSSSYKLLTCRIITRPGTRSILDLAGFSELNGNGDDFKEDKGGEAEDEMTKRENGHNSDKEEGGSRGRDVDESMSFYDVGMMMMEHVLDHDDDEEEEEEDGWCLV</sequence>
<dbReference type="PANTHER" id="PTHR34278:SF15">
    <property type="entry name" value="HOP-INTERACTING PROTEIN"/>
    <property type="match status" value="1"/>
</dbReference>
<dbReference type="PANTHER" id="PTHR34278">
    <property type="entry name" value="PROTEIN THI031, PUTATIVE-RELATED"/>
    <property type="match status" value="1"/>
</dbReference>
<proteinExistence type="predicted"/>
<evidence type="ECO:0000256" key="1">
    <source>
        <dbReference type="SAM" id="MobiDB-lite"/>
    </source>
</evidence>
<dbReference type="EMBL" id="LR031876">
    <property type="protein sequence ID" value="VDD38600.1"/>
    <property type="molecule type" value="Genomic_DNA"/>
</dbReference>
<evidence type="ECO:0000313" key="2">
    <source>
        <dbReference type="EMBL" id="VDD38600.1"/>
    </source>
</evidence>
<reference evidence="2" key="1">
    <citation type="submission" date="2018-11" db="EMBL/GenBank/DDBJ databases">
        <authorList>
            <consortium name="Genoscope - CEA"/>
            <person name="William W."/>
        </authorList>
    </citation>
    <scope>NUCLEOTIDE SEQUENCE</scope>
</reference>
<organism evidence="2">
    <name type="scientific">Brassica oleracea</name>
    <name type="common">Wild cabbage</name>
    <dbReference type="NCBI Taxonomy" id="3712"/>
    <lineage>
        <taxon>Eukaryota</taxon>
        <taxon>Viridiplantae</taxon>
        <taxon>Streptophyta</taxon>
        <taxon>Embryophyta</taxon>
        <taxon>Tracheophyta</taxon>
        <taxon>Spermatophyta</taxon>
        <taxon>Magnoliopsida</taxon>
        <taxon>eudicotyledons</taxon>
        <taxon>Gunneridae</taxon>
        <taxon>Pentapetalae</taxon>
        <taxon>rosids</taxon>
        <taxon>malvids</taxon>
        <taxon>Brassicales</taxon>
        <taxon>Brassicaceae</taxon>
        <taxon>Brassiceae</taxon>
        <taxon>Brassica</taxon>
    </lineage>
</organism>
<feature type="compositionally biased region" description="Basic and acidic residues" evidence="1">
    <location>
        <begin position="102"/>
        <end position="138"/>
    </location>
</feature>
<protein>
    <submittedName>
        <fullName evidence="2">Uncharacterized protein</fullName>
    </submittedName>
</protein>
<dbReference type="AlphaFoldDB" id="A0A3P6EG59"/>
<feature type="region of interest" description="Disordered" evidence="1">
    <location>
        <begin position="98"/>
        <end position="139"/>
    </location>
</feature>
<gene>
    <name evidence="2" type="ORF">BOLC7T44160H</name>
</gene>
<name>A0A3P6EG59_BRAOL</name>